<dbReference type="GO" id="GO:0033588">
    <property type="term" value="C:elongator holoenzyme complex"/>
    <property type="evidence" value="ECO:0007669"/>
    <property type="project" value="InterPro"/>
</dbReference>
<feature type="region of interest" description="Disordered" evidence="9">
    <location>
        <begin position="1"/>
        <end position="27"/>
    </location>
</feature>
<reference evidence="10" key="1">
    <citation type="submission" date="2018-07" db="EMBL/GenBank/DDBJ databases">
        <authorList>
            <person name="Quirk P.G."/>
            <person name="Krulwich T.A."/>
        </authorList>
    </citation>
    <scope>NUCLEOTIDE SEQUENCE</scope>
</reference>
<dbReference type="CDD" id="cd19494">
    <property type="entry name" value="Elp4"/>
    <property type="match status" value="1"/>
</dbReference>
<evidence type="ECO:0000256" key="9">
    <source>
        <dbReference type="SAM" id="MobiDB-lite"/>
    </source>
</evidence>
<gene>
    <name evidence="10" type="primary">CSON000021</name>
</gene>
<evidence type="ECO:0000256" key="6">
    <source>
        <dbReference type="ARBA" id="ARBA00022490"/>
    </source>
</evidence>
<protein>
    <recommendedName>
        <fullName evidence="5">Elongator complex protein 4</fullName>
    </recommendedName>
</protein>
<dbReference type="InterPro" id="IPR027417">
    <property type="entry name" value="P-loop_NTPase"/>
</dbReference>
<evidence type="ECO:0000256" key="3">
    <source>
        <dbReference type="ARBA" id="ARBA00005043"/>
    </source>
</evidence>
<name>A0A336MEQ3_CULSO</name>
<dbReference type="UniPathway" id="UPA00988"/>
<evidence type="ECO:0000313" key="10">
    <source>
        <dbReference type="EMBL" id="SSX28420.1"/>
    </source>
</evidence>
<dbReference type="EMBL" id="UFQT01001006">
    <property type="protein sequence ID" value="SSX28420.1"/>
    <property type="molecule type" value="Genomic_DNA"/>
</dbReference>
<feature type="compositionally biased region" description="Polar residues" evidence="9">
    <location>
        <begin position="97"/>
        <end position="106"/>
    </location>
</feature>
<evidence type="ECO:0000256" key="5">
    <source>
        <dbReference type="ARBA" id="ARBA00020265"/>
    </source>
</evidence>
<sequence length="362" mass="41064">MSFQKRTRQLAIPGTKPSMHNGQLLSSTGNPSMDFILGGGQQLGTILLIEEDKYRCYAPTLSKYYLAEGVMQNHALFNGGLDENPEEIINKLPAPVTDQSSASREPTNPDPESGDMRIAWRYNSLPKVDSVEESKGTFDHFFDLSKTLDKSVIEKIEITNWDGTNSESCSNDTNLVKNRYMNDCLKTLHKTAQQYKSDKSAKLLRIVINSFGSPYWYSDTFNTDLIKFLYTLKSIVRCTTSICMISIPTHLLKYVDPDLVTRIRSCVDYAVELESFAGSDKETNPIFKDYHGLLYVRRIRAVNSPAAYQPKIKDLAFKLRRKKFVIEKLHLPPELQDSDQREQDEIVPGSSCSSKGKKLLEF</sequence>
<dbReference type="GO" id="GO:0002098">
    <property type="term" value="P:tRNA wobble uridine modification"/>
    <property type="evidence" value="ECO:0007669"/>
    <property type="project" value="InterPro"/>
</dbReference>
<keyword evidence="8" id="KW-0539">Nucleus</keyword>
<dbReference type="PANTHER" id="PTHR12896:SF1">
    <property type="entry name" value="ELONGATOR COMPLEX PROTEIN 4"/>
    <property type="match status" value="1"/>
</dbReference>
<keyword evidence="6" id="KW-0963">Cytoplasm</keyword>
<comment type="pathway">
    <text evidence="3">tRNA modification; 5-methoxycarbonylmethyl-2-thiouridine-tRNA biosynthesis.</text>
</comment>
<comment type="subcellular location">
    <subcellularLocation>
        <location evidence="2">Cytoplasm</location>
    </subcellularLocation>
    <subcellularLocation>
        <location evidence="1">Nucleus</location>
    </subcellularLocation>
</comment>
<dbReference type="PANTHER" id="PTHR12896">
    <property type="entry name" value="PAX6 NEIGHBOR PROTEIN PAXNEB"/>
    <property type="match status" value="1"/>
</dbReference>
<dbReference type="GO" id="GO:0005737">
    <property type="term" value="C:cytoplasm"/>
    <property type="evidence" value="ECO:0007669"/>
    <property type="project" value="UniProtKB-SubCell"/>
</dbReference>
<dbReference type="GO" id="GO:0008023">
    <property type="term" value="C:transcription elongation factor complex"/>
    <property type="evidence" value="ECO:0007669"/>
    <property type="project" value="TreeGrafter"/>
</dbReference>
<dbReference type="AlphaFoldDB" id="A0A336MEQ3"/>
<comment type="similarity">
    <text evidence="4">Belongs to the ELP4 family.</text>
</comment>
<dbReference type="Pfam" id="PF05625">
    <property type="entry name" value="PAXNEB"/>
    <property type="match status" value="1"/>
</dbReference>
<dbReference type="InterPro" id="IPR008728">
    <property type="entry name" value="Elongator_complex_protein_4"/>
</dbReference>
<proteinExistence type="inferred from homology"/>
<dbReference type="Gene3D" id="3.40.50.300">
    <property type="entry name" value="P-loop containing nucleotide triphosphate hydrolases"/>
    <property type="match status" value="1"/>
</dbReference>
<feature type="compositionally biased region" description="Polar residues" evidence="9">
    <location>
        <begin position="18"/>
        <end position="27"/>
    </location>
</feature>
<evidence type="ECO:0000256" key="8">
    <source>
        <dbReference type="ARBA" id="ARBA00023242"/>
    </source>
</evidence>
<evidence type="ECO:0000256" key="4">
    <source>
        <dbReference type="ARBA" id="ARBA00007573"/>
    </source>
</evidence>
<evidence type="ECO:0000256" key="7">
    <source>
        <dbReference type="ARBA" id="ARBA00022694"/>
    </source>
</evidence>
<feature type="region of interest" description="Disordered" evidence="9">
    <location>
        <begin position="335"/>
        <end position="362"/>
    </location>
</feature>
<keyword evidence="7" id="KW-0819">tRNA processing</keyword>
<organism evidence="10">
    <name type="scientific">Culicoides sonorensis</name>
    <name type="common">Biting midge</name>
    <dbReference type="NCBI Taxonomy" id="179676"/>
    <lineage>
        <taxon>Eukaryota</taxon>
        <taxon>Metazoa</taxon>
        <taxon>Ecdysozoa</taxon>
        <taxon>Arthropoda</taxon>
        <taxon>Hexapoda</taxon>
        <taxon>Insecta</taxon>
        <taxon>Pterygota</taxon>
        <taxon>Neoptera</taxon>
        <taxon>Endopterygota</taxon>
        <taxon>Diptera</taxon>
        <taxon>Nematocera</taxon>
        <taxon>Chironomoidea</taxon>
        <taxon>Ceratopogonidae</taxon>
        <taxon>Ceratopogoninae</taxon>
        <taxon>Culicoides</taxon>
        <taxon>Monoculicoides</taxon>
    </lineage>
</organism>
<evidence type="ECO:0000256" key="1">
    <source>
        <dbReference type="ARBA" id="ARBA00004123"/>
    </source>
</evidence>
<accession>A0A336MEQ3</accession>
<dbReference type="VEuPathDB" id="VectorBase:CSON000021"/>
<dbReference type="OMA" id="VGTHNPP"/>
<evidence type="ECO:0000256" key="2">
    <source>
        <dbReference type="ARBA" id="ARBA00004496"/>
    </source>
</evidence>
<feature type="region of interest" description="Disordered" evidence="9">
    <location>
        <begin position="93"/>
        <end position="115"/>
    </location>
</feature>